<dbReference type="SUPFAM" id="SSF53335">
    <property type="entry name" value="S-adenosyl-L-methionine-dependent methyltransferases"/>
    <property type="match status" value="1"/>
</dbReference>
<sequence length="210" mass="22912">MNAPEGNNPFVPKQAIVPTFEFYKELAADGVMNLARTSLAQIPSIQDGAIIHDNGCGTGAATVSVITFLDASSNPQHSKDKNRSAEAIVMDSNALTFPNVTFSHSIADALLFRTIKPGGYAIANAWHNIPNMPPIEAAAKAPKPPCTPPSRQGLERWSKIVFLKSVYEQPETNVTTSEINHYANMFWSFIFGTSRAGWLGVRRAKLRQGR</sequence>
<proteinExistence type="predicted"/>
<protein>
    <recommendedName>
        <fullName evidence="3">S-adenosyl-L-methionine-dependent methyltransferase</fullName>
    </recommendedName>
</protein>
<gene>
    <name evidence="1" type="ORF">DM02DRAFT_717261</name>
</gene>
<dbReference type="AlphaFoldDB" id="A0A2V1DWC5"/>
<dbReference type="STRING" id="97972.A0A2V1DWC5"/>
<dbReference type="InterPro" id="IPR029063">
    <property type="entry name" value="SAM-dependent_MTases_sf"/>
</dbReference>
<reference evidence="1 2" key="1">
    <citation type="journal article" date="2018" name="Sci. Rep.">
        <title>Comparative genomics provides insights into the lifestyle and reveals functional heterogeneity of dark septate endophytic fungi.</title>
        <authorList>
            <person name="Knapp D.G."/>
            <person name="Nemeth J.B."/>
            <person name="Barry K."/>
            <person name="Hainaut M."/>
            <person name="Henrissat B."/>
            <person name="Johnson J."/>
            <person name="Kuo A."/>
            <person name="Lim J.H.P."/>
            <person name="Lipzen A."/>
            <person name="Nolan M."/>
            <person name="Ohm R.A."/>
            <person name="Tamas L."/>
            <person name="Grigoriev I.V."/>
            <person name="Spatafora J.W."/>
            <person name="Nagy L.G."/>
            <person name="Kovacs G.M."/>
        </authorList>
    </citation>
    <scope>NUCLEOTIDE SEQUENCE [LARGE SCALE GENOMIC DNA]</scope>
    <source>
        <strain evidence="1 2">DSE2036</strain>
    </source>
</reference>
<keyword evidence="2" id="KW-1185">Reference proteome</keyword>
<dbReference type="EMBL" id="KZ805340">
    <property type="protein sequence ID" value="PVI02658.1"/>
    <property type="molecule type" value="Genomic_DNA"/>
</dbReference>
<name>A0A2V1DWC5_9PLEO</name>
<accession>A0A2V1DWC5</accession>
<dbReference type="Proteomes" id="UP000244855">
    <property type="component" value="Unassembled WGS sequence"/>
</dbReference>
<evidence type="ECO:0008006" key="3">
    <source>
        <dbReference type="Google" id="ProtNLM"/>
    </source>
</evidence>
<evidence type="ECO:0000313" key="1">
    <source>
        <dbReference type="EMBL" id="PVI02658.1"/>
    </source>
</evidence>
<organism evidence="1 2">
    <name type="scientific">Periconia macrospinosa</name>
    <dbReference type="NCBI Taxonomy" id="97972"/>
    <lineage>
        <taxon>Eukaryota</taxon>
        <taxon>Fungi</taxon>
        <taxon>Dikarya</taxon>
        <taxon>Ascomycota</taxon>
        <taxon>Pezizomycotina</taxon>
        <taxon>Dothideomycetes</taxon>
        <taxon>Pleosporomycetidae</taxon>
        <taxon>Pleosporales</taxon>
        <taxon>Massarineae</taxon>
        <taxon>Periconiaceae</taxon>
        <taxon>Periconia</taxon>
    </lineage>
</organism>
<dbReference type="OrthoDB" id="2013972at2759"/>
<evidence type="ECO:0000313" key="2">
    <source>
        <dbReference type="Proteomes" id="UP000244855"/>
    </source>
</evidence>